<gene>
    <name evidence="5" type="ORF">PXEA_LOCUS18747</name>
</gene>
<keyword evidence="6" id="KW-1185">Reference proteome</keyword>
<dbReference type="Gene3D" id="2.130.10.10">
    <property type="entry name" value="YVTN repeat-like/Quinoprotein amine dehydrogenase"/>
    <property type="match status" value="1"/>
</dbReference>
<dbReference type="PANTHER" id="PTHR14107">
    <property type="entry name" value="WD REPEAT PROTEIN"/>
    <property type="match status" value="1"/>
</dbReference>
<dbReference type="InterPro" id="IPR051362">
    <property type="entry name" value="WD_repeat_creC_regulators"/>
</dbReference>
<dbReference type="Proteomes" id="UP000784294">
    <property type="component" value="Unassembled WGS sequence"/>
</dbReference>
<evidence type="ECO:0000256" key="3">
    <source>
        <dbReference type="PROSITE-ProRule" id="PRU00221"/>
    </source>
</evidence>
<evidence type="ECO:0000313" key="6">
    <source>
        <dbReference type="Proteomes" id="UP000784294"/>
    </source>
</evidence>
<protein>
    <submittedName>
        <fullName evidence="5">Uncharacterized protein</fullName>
    </submittedName>
</protein>
<keyword evidence="1 3" id="KW-0853">WD repeat</keyword>
<dbReference type="Pfam" id="PF00400">
    <property type="entry name" value="WD40"/>
    <property type="match status" value="1"/>
</dbReference>
<dbReference type="AlphaFoldDB" id="A0A448X1A6"/>
<evidence type="ECO:0000256" key="1">
    <source>
        <dbReference type="ARBA" id="ARBA00022574"/>
    </source>
</evidence>
<proteinExistence type="predicted"/>
<feature type="repeat" description="WD" evidence="3">
    <location>
        <begin position="249"/>
        <end position="281"/>
    </location>
</feature>
<dbReference type="PROSITE" id="PS50082">
    <property type="entry name" value="WD_REPEATS_2"/>
    <property type="match status" value="1"/>
</dbReference>
<feature type="region of interest" description="Disordered" evidence="4">
    <location>
        <begin position="394"/>
        <end position="420"/>
    </location>
</feature>
<feature type="region of interest" description="Disordered" evidence="4">
    <location>
        <begin position="359"/>
        <end position="381"/>
    </location>
</feature>
<dbReference type="SUPFAM" id="SSF50978">
    <property type="entry name" value="WD40 repeat-like"/>
    <property type="match status" value="1"/>
</dbReference>
<evidence type="ECO:0000256" key="4">
    <source>
        <dbReference type="SAM" id="MobiDB-lite"/>
    </source>
</evidence>
<evidence type="ECO:0000256" key="2">
    <source>
        <dbReference type="ARBA" id="ARBA00022737"/>
    </source>
</evidence>
<accession>A0A448X1A6</accession>
<dbReference type="InterPro" id="IPR001680">
    <property type="entry name" value="WD40_rpt"/>
</dbReference>
<dbReference type="EMBL" id="CAAALY010072926">
    <property type="protein sequence ID" value="VEL25307.1"/>
    <property type="molecule type" value="Genomic_DNA"/>
</dbReference>
<dbReference type="PANTHER" id="PTHR14107:SF16">
    <property type="entry name" value="AT02583P"/>
    <property type="match status" value="1"/>
</dbReference>
<comment type="caution">
    <text evidence="5">The sequence shown here is derived from an EMBL/GenBank/DDBJ whole genome shotgun (WGS) entry which is preliminary data.</text>
</comment>
<evidence type="ECO:0000313" key="5">
    <source>
        <dbReference type="EMBL" id="VEL25307.1"/>
    </source>
</evidence>
<name>A0A448X1A6_9PLAT</name>
<dbReference type="PROSITE" id="PS50294">
    <property type="entry name" value="WD_REPEATS_REGION"/>
    <property type="match status" value="1"/>
</dbReference>
<dbReference type="SMART" id="SM00320">
    <property type="entry name" value="WD40"/>
    <property type="match status" value="3"/>
</dbReference>
<sequence length="420" mass="47243">MSEIERDVLYCLNIGRELYVSHISGRDDNDNLCMNDKRAFKSTTPTCHQFNKSILCPSSIRLLVGFSGGEIQVLDALRKDFCKFFNEDKTIDKTAVNCLRWIPDSPHHFIVGHASGNMYLYGEDLPNGNAPPSYTQFKKGAGFVIYTCKTKSTRNPLYRWHLTSNSSTGTVSAASLDLPVFGSRLTQEDLINGDSLSHKHAFYEYSMSAACAAINEFSFSPCGQYLSVVTQDGYMRVFNYHKMELYGFMKSYFGGLFCVDWSPDGSFIAVGGQDDLITIWSFVDRAVICRGQGHRSWITAVRFDPFLCPTSLPRDKKYPKIEALDLRSTAEICEKVNEGGYLTYNTRFRMHSQSRLNNGLGISDNQQGASNHQDRSNNLDLNCKLPATFKPQEQRDAIVSSNPVSLRSLQSSSSGMRTYR</sequence>
<keyword evidence="2" id="KW-0677">Repeat</keyword>
<dbReference type="InterPro" id="IPR015943">
    <property type="entry name" value="WD40/YVTN_repeat-like_dom_sf"/>
</dbReference>
<organism evidence="5 6">
    <name type="scientific">Protopolystoma xenopodis</name>
    <dbReference type="NCBI Taxonomy" id="117903"/>
    <lineage>
        <taxon>Eukaryota</taxon>
        <taxon>Metazoa</taxon>
        <taxon>Spiralia</taxon>
        <taxon>Lophotrochozoa</taxon>
        <taxon>Platyhelminthes</taxon>
        <taxon>Monogenea</taxon>
        <taxon>Polyopisthocotylea</taxon>
        <taxon>Polystomatidea</taxon>
        <taxon>Polystomatidae</taxon>
        <taxon>Protopolystoma</taxon>
    </lineage>
</organism>
<reference evidence="5" key="1">
    <citation type="submission" date="2018-11" db="EMBL/GenBank/DDBJ databases">
        <authorList>
            <consortium name="Pathogen Informatics"/>
        </authorList>
    </citation>
    <scope>NUCLEOTIDE SEQUENCE</scope>
</reference>
<dbReference type="OrthoDB" id="3367at2759"/>
<dbReference type="InterPro" id="IPR036322">
    <property type="entry name" value="WD40_repeat_dom_sf"/>
</dbReference>
<feature type="compositionally biased region" description="Low complexity" evidence="4">
    <location>
        <begin position="400"/>
        <end position="414"/>
    </location>
</feature>